<proteinExistence type="predicted"/>
<sequence>MTTYAVTGATGALGGLAVDALIDRGVAPADIVAVVRNTAKAQSLQSAGVTVRVADYTDPAALQTALTGVDRLLLVSSSEVGQRLPQHRNVIDAAVTAGVGLIAYTSLLRADSTPLALREEHLGTEKALAASGIPTVLLRNGWYWENFLSGAQAALESGVLYGAGGDGKIAGAARADYAGAAAAALVTATGGEVYELAGSEHLDYAAIAAAITEATGTAVAYQNLTEADYAAALEKSGIPAQFAGFLAGTDTGITQGALDSESTALQTLLGRPSTPLVEVLRTALA</sequence>
<comment type="caution">
    <text evidence="2">The sequence shown here is derived from an EMBL/GenBank/DDBJ whole genome shotgun (WGS) entry which is preliminary data.</text>
</comment>
<organism evidence="2 3">
    <name type="scientific">Gordonia desulfuricans</name>
    <dbReference type="NCBI Taxonomy" id="89051"/>
    <lineage>
        <taxon>Bacteria</taxon>
        <taxon>Bacillati</taxon>
        <taxon>Actinomycetota</taxon>
        <taxon>Actinomycetes</taxon>
        <taxon>Mycobacteriales</taxon>
        <taxon>Gordoniaceae</taxon>
        <taxon>Gordonia</taxon>
    </lineage>
</organism>
<reference evidence="2 3" key="1">
    <citation type="submission" date="2020-01" db="EMBL/GenBank/DDBJ databases">
        <title>Investigation of new actinobacteria for the biodesulphurisation of diesel fuel.</title>
        <authorList>
            <person name="Athi Narayanan S.M."/>
        </authorList>
    </citation>
    <scope>NUCLEOTIDE SEQUENCE [LARGE SCALE GENOMIC DNA]</scope>
    <source>
        <strain evidence="2 3">213E</strain>
    </source>
</reference>
<dbReference type="PANTHER" id="PTHR47129">
    <property type="entry name" value="QUINONE OXIDOREDUCTASE 2"/>
    <property type="match status" value="1"/>
</dbReference>
<dbReference type="InterPro" id="IPR008030">
    <property type="entry name" value="NmrA-like"/>
</dbReference>
<gene>
    <name evidence="2" type="ORF">GYA93_06375</name>
</gene>
<dbReference type="Gene3D" id="3.40.50.720">
    <property type="entry name" value="NAD(P)-binding Rossmann-like Domain"/>
    <property type="match status" value="1"/>
</dbReference>
<evidence type="ECO:0000313" key="3">
    <source>
        <dbReference type="Proteomes" id="UP000466307"/>
    </source>
</evidence>
<evidence type="ECO:0000313" key="2">
    <source>
        <dbReference type="EMBL" id="NDK89209.1"/>
    </source>
</evidence>
<dbReference type="Gene3D" id="3.90.25.10">
    <property type="entry name" value="UDP-galactose 4-epimerase, domain 1"/>
    <property type="match status" value="1"/>
</dbReference>
<protein>
    <submittedName>
        <fullName evidence="2">NmrA family NAD(P)-binding protein</fullName>
    </submittedName>
</protein>
<dbReference type="EMBL" id="JAADZU010000014">
    <property type="protein sequence ID" value="NDK89209.1"/>
    <property type="molecule type" value="Genomic_DNA"/>
</dbReference>
<dbReference type="RefSeq" id="WP_059039198.1">
    <property type="nucleotide sequence ID" value="NZ_JAADZU010000014.1"/>
</dbReference>
<dbReference type="Pfam" id="PF05368">
    <property type="entry name" value="NmrA"/>
    <property type="match status" value="1"/>
</dbReference>
<dbReference type="Proteomes" id="UP000466307">
    <property type="component" value="Unassembled WGS sequence"/>
</dbReference>
<feature type="domain" description="NmrA-like" evidence="1">
    <location>
        <begin position="5"/>
        <end position="241"/>
    </location>
</feature>
<dbReference type="SUPFAM" id="SSF51735">
    <property type="entry name" value="NAD(P)-binding Rossmann-fold domains"/>
    <property type="match status" value="1"/>
</dbReference>
<evidence type="ECO:0000259" key="1">
    <source>
        <dbReference type="Pfam" id="PF05368"/>
    </source>
</evidence>
<name>A0A7K3LLT8_9ACTN</name>
<dbReference type="AlphaFoldDB" id="A0A7K3LLT8"/>
<dbReference type="PANTHER" id="PTHR47129:SF1">
    <property type="entry name" value="NMRA-LIKE DOMAIN-CONTAINING PROTEIN"/>
    <property type="match status" value="1"/>
</dbReference>
<accession>A0A7K3LLT8</accession>
<keyword evidence="3" id="KW-1185">Reference proteome</keyword>
<dbReference type="InterPro" id="IPR052718">
    <property type="entry name" value="NmrA-type_oxidoreductase"/>
</dbReference>
<dbReference type="InterPro" id="IPR036291">
    <property type="entry name" value="NAD(P)-bd_dom_sf"/>
</dbReference>